<name>A0A2R6XW19_MARPO</name>
<dbReference type="Gramene" id="Mp1g19690.1">
    <property type="protein sequence ID" value="Mp1g19690.1.cds1"/>
    <property type="gene ID" value="Mp1g19690"/>
</dbReference>
<dbReference type="Proteomes" id="UP000244005">
    <property type="component" value="Unassembled WGS sequence"/>
</dbReference>
<organism evidence="1 2">
    <name type="scientific">Marchantia polymorpha</name>
    <name type="common">Common liverwort</name>
    <name type="synonym">Marchantia aquatica</name>
    <dbReference type="NCBI Taxonomy" id="3197"/>
    <lineage>
        <taxon>Eukaryota</taxon>
        <taxon>Viridiplantae</taxon>
        <taxon>Streptophyta</taxon>
        <taxon>Embryophyta</taxon>
        <taxon>Marchantiophyta</taxon>
        <taxon>Marchantiopsida</taxon>
        <taxon>Marchantiidae</taxon>
        <taxon>Marchantiales</taxon>
        <taxon>Marchantiaceae</taxon>
        <taxon>Marchantia</taxon>
    </lineage>
</organism>
<evidence type="ECO:0000313" key="1">
    <source>
        <dbReference type="EMBL" id="PTQ50304.1"/>
    </source>
</evidence>
<evidence type="ECO:0000313" key="2">
    <source>
        <dbReference type="Proteomes" id="UP000244005"/>
    </source>
</evidence>
<dbReference type="EMBL" id="KZ772673">
    <property type="protein sequence ID" value="PTQ50304.1"/>
    <property type="molecule type" value="Genomic_DNA"/>
</dbReference>
<gene>
    <name evidence="1" type="ORF">MARPO_0001s0308</name>
</gene>
<keyword evidence="2" id="KW-1185">Reference proteome</keyword>
<protein>
    <submittedName>
        <fullName evidence="1">Uncharacterized protein</fullName>
    </submittedName>
</protein>
<reference evidence="2" key="1">
    <citation type="journal article" date="2017" name="Cell">
        <title>Insights into land plant evolution garnered from the Marchantia polymorpha genome.</title>
        <authorList>
            <person name="Bowman J.L."/>
            <person name="Kohchi T."/>
            <person name="Yamato K.T."/>
            <person name="Jenkins J."/>
            <person name="Shu S."/>
            <person name="Ishizaki K."/>
            <person name="Yamaoka S."/>
            <person name="Nishihama R."/>
            <person name="Nakamura Y."/>
            <person name="Berger F."/>
            <person name="Adam C."/>
            <person name="Aki S.S."/>
            <person name="Althoff F."/>
            <person name="Araki T."/>
            <person name="Arteaga-Vazquez M.A."/>
            <person name="Balasubrmanian S."/>
            <person name="Barry K."/>
            <person name="Bauer D."/>
            <person name="Boehm C.R."/>
            <person name="Briginshaw L."/>
            <person name="Caballero-Perez J."/>
            <person name="Catarino B."/>
            <person name="Chen F."/>
            <person name="Chiyoda S."/>
            <person name="Chovatia M."/>
            <person name="Davies K.M."/>
            <person name="Delmans M."/>
            <person name="Demura T."/>
            <person name="Dierschke T."/>
            <person name="Dolan L."/>
            <person name="Dorantes-Acosta A.E."/>
            <person name="Eklund D.M."/>
            <person name="Florent S.N."/>
            <person name="Flores-Sandoval E."/>
            <person name="Fujiyama A."/>
            <person name="Fukuzawa H."/>
            <person name="Galik B."/>
            <person name="Grimanelli D."/>
            <person name="Grimwood J."/>
            <person name="Grossniklaus U."/>
            <person name="Hamada T."/>
            <person name="Haseloff J."/>
            <person name="Hetherington A.J."/>
            <person name="Higo A."/>
            <person name="Hirakawa Y."/>
            <person name="Hundley H.N."/>
            <person name="Ikeda Y."/>
            <person name="Inoue K."/>
            <person name="Inoue S.I."/>
            <person name="Ishida S."/>
            <person name="Jia Q."/>
            <person name="Kakita M."/>
            <person name="Kanazawa T."/>
            <person name="Kawai Y."/>
            <person name="Kawashima T."/>
            <person name="Kennedy M."/>
            <person name="Kinose K."/>
            <person name="Kinoshita T."/>
            <person name="Kohara Y."/>
            <person name="Koide E."/>
            <person name="Komatsu K."/>
            <person name="Kopischke S."/>
            <person name="Kubo M."/>
            <person name="Kyozuka J."/>
            <person name="Lagercrantz U."/>
            <person name="Lin S.S."/>
            <person name="Lindquist E."/>
            <person name="Lipzen A.M."/>
            <person name="Lu C.W."/>
            <person name="De Luna E."/>
            <person name="Martienssen R.A."/>
            <person name="Minamino N."/>
            <person name="Mizutani M."/>
            <person name="Mizutani M."/>
            <person name="Mochizuki N."/>
            <person name="Monte I."/>
            <person name="Mosher R."/>
            <person name="Nagasaki H."/>
            <person name="Nakagami H."/>
            <person name="Naramoto S."/>
            <person name="Nishitani K."/>
            <person name="Ohtani M."/>
            <person name="Okamoto T."/>
            <person name="Okumura M."/>
            <person name="Phillips J."/>
            <person name="Pollak B."/>
            <person name="Reinders A."/>
            <person name="Rovekamp M."/>
            <person name="Sano R."/>
            <person name="Sawa S."/>
            <person name="Schmid M.W."/>
            <person name="Shirakawa M."/>
            <person name="Solano R."/>
            <person name="Spunde A."/>
            <person name="Suetsugu N."/>
            <person name="Sugano S."/>
            <person name="Sugiyama A."/>
            <person name="Sun R."/>
            <person name="Suzuki Y."/>
            <person name="Takenaka M."/>
            <person name="Takezawa D."/>
            <person name="Tomogane H."/>
            <person name="Tsuzuki M."/>
            <person name="Ueda T."/>
            <person name="Umeda M."/>
            <person name="Ward J.M."/>
            <person name="Watanabe Y."/>
            <person name="Yazaki K."/>
            <person name="Yokoyama R."/>
            <person name="Yoshitake Y."/>
            <person name="Yotsui I."/>
            <person name="Zachgo S."/>
            <person name="Schmutz J."/>
        </authorList>
    </citation>
    <scope>NUCLEOTIDE SEQUENCE [LARGE SCALE GENOMIC DNA]</scope>
    <source>
        <strain evidence="2">Tak-1</strain>
    </source>
</reference>
<proteinExistence type="predicted"/>
<accession>A0A2R6XW19</accession>
<sequence>MTFGRRMQRGCTALHVTAIPRRRRMIRPCQRLSIFSDSLIKMDPVATCSSTSPVLRGNHVGTRAPGSPARRVPVTTRKQSRLIALRLMMFDAIECLLVQLFQHPLFIFLSVVSRRAIRYFSRPSLPGPLA</sequence>
<dbReference type="AlphaFoldDB" id="A0A2R6XW19"/>